<evidence type="ECO:0000259" key="1">
    <source>
        <dbReference type="Pfam" id="PF08818"/>
    </source>
</evidence>
<name>A0A645CWK6_9ZZZZ</name>
<dbReference type="InterPro" id="IPR014922">
    <property type="entry name" value="YdhG-like"/>
</dbReference>
<sequence length="121" mass="13778">MKETENSVDEYLSQFSGDVRNALDELRDAIRKAAPDADEVMSYQMPAYKQNGILVYFAAHKNHIGFYPTASAMIAFADELNEYKTSKGTLQFPFGQPLPLKLIEKIVKFRVKENLNKLKKS</sequence>
<protein>
    <recommendedName>
        <fullName evidence="1">YdhG-like domain-containing protein</fullName>
    </recommendedName>
</protein>
<comment type="caution">
    <text evidence="2">The sequence shown here is derived from an EMBL/GenBank/DDBJ whole genome shotgun (WGS) entry which is preliminary data.</text>
</comment>
<dbReference type="EMBL" id="VSSQ01030678">
    <property type="protein sequence ID" value="MPM81297.1"/>
    <property type="molecule type" value="Genomic_DNA"/>
</dbReference>
<proteinExistence type="predicted"/>
<gene>
    <name evidence="2" type="ORF">SDC9_128349</name>
</gene>
<reference evidence="2" key="1">
    <citation type="submission" date="2019-08" db="EMBL/GenBank/DDBJ databases">
        <authorList>
            <person name="Kucharzyk K."/>
            <person name="Murdoch R.W."/>
            <person name="Higgins S."/>
            <person name="Loffler F."/>
        </authorList>
    </citation>
    <scope>NUCLEOTIDE SEQUENCE</scope>
</reference>
<feature type="domain" description="YdhG-like" evidence="1">
    <location>
        <begin position="20"/>
        <end position="111"/>
    </location>
</feature>
<accession>A0A645CWK6</accession>
<dbReference type="AlphaFoldDB" id="A0A645CWK6"/>
<organism evidence="2">
    <name type="scientific">bioreactor metagenome</name>
    <dbReference type="NCBI Taxonomy" id="1076179"/>
    <lineage>
        <taxon>unclassified sequences</taxon>
        <taxon>metagenomes</taxon>
        <taxon>ecological metagenomes</taxon>
    </lineage>
</organism>
<evidence type="ECO:0000313" key="2">
    <source>
        <dbReference type="EMBL" id="MPM81297.1"/>
    </source>
</evidence>
<dbReference type="SUPFAM" id="SSF159888">
    <property type="entry name" value="YdhG-like"/>
    <property type="match status" value="1"/>
</dbReference>
<dbReference type="Pfam" id="PF08818">
    <property type="entry name" value="DUF1801"/>
    <property type="match status" value="1"/>
</dbReference>
<dbReference type="Gene3D" id="3.90.1150.200">
    <property type="match status" value="1"/>
</dbReference>